<dbReference type="GeneID" id="19526674"/>
<dbReference type="Proteomes" id="UP000185281">
    <property type="component" value="Segment"/>
</dbReference>
<reference evidence="2 3" key="2">
    <citation type="submission" date="2014-01" db="EMBL/GenBank/DDBJ databases">
        <title>Genome sequence of novel bacteriophage, VD13.</title>
        <authorList>
            <person name="DeShong Sadzewicz L."/>
            <person name="Tallon L."/>
            <person name="Fraser C."/>
            <person name="Nagaraj S."/>
            <person name="McCracken C.L."/>
            <person name="Daugherty S."/>
            <person name="Young C."/>
            <person name="Reece M.J."/>
            <person name="Hyman P."/>
        </authorList>
    </citation>
    <scope>NUCLEOTIDE SEQUENCE [LARGE SCALE GENOMIC DNA]</scope>
    <source>
        <strain evidence="2">VD13</strain>
    </source>
</reference>
<sequence length="60" mass="7221">MSDTITLYETIENEYCEYQKEHNFPVTAVLDYLETDDMEELYIFLDEYNTDDTRAILQLV</sequence>
<dbReference type="EMBL" id="KJ127303">
    <property type="protein sequence ID" value="AHN83166.1"/>
    <property type="molecule type" value="Genomic_DNA"/>
</dbReference>
<reference evidence="1 4" key="1">
    <citation type="journal article" date="2014" name="Appl. Environ. Microbiol.">
        <title>Comparative genomic and morphological analysis of Listeria phages isolated from farm environments.</title>
        <authorList>
            <person name="Denes T."/>
            <person name="Vongkamjan K."/>
            <person name="Ackermann H.W."/>
            <person name="Moreno Switt A.I."/>
            <person name="Wiedmann M."/>
            <person name="den Bakker H.C."/>
        </authorList>
    </citation>
    <scope>NUCLEOTIDE SEQUENCE [LARGE SCALE GENOMIC DNA]</scope>
</reference>
<keyword evidence="4" id="KW-1185">Reference proteome</keyword>
<dbReference type="Proteomes" id="UP000023563">
    <property type="component" value="Segment"/>
</dbReference>
<dbReference type="KEGG" id="vg:19526674"/>
<dbReference type="RefSeq" id="YP_009036437.1">
    <property type="nucleotide sequence ID" value="NC_024212.1"/>
</dbReference>
<dbReference type="EMBL" id="KJ094032">
    <property type="protein sequence ID" value="AHL19664.1"/>
    <property type="molecule type" value="Genomic_DNA"/>
</dbReference>
<accession>X2KQH3</accession>
<gene>
    <name evidence="1" type="ORF">VD13_079</name>
    <name evidence="2" type="ORF">X878_0078</name>
</gene>
<evidence type="ECO:0000313" key="1">
    <source>
        <dbReference type="EMBL" id="AHL19664.1"/>
    </source>
</evidence>
<name>X2KQH3_9CAUD</name>
<evidence type="ECO:0000313" key="4">
    <source>
        <dbReference type="Proteomes" id="UP000185281"/>
    </source>
</evidence>
<proteinExistence type="predicted"/>
<evidence type="ECO:0000313" key="3">
    <source>
        <dbReference type="Proteomes" id="UP000023563"/>
    </source>
</evidence>
<protein>
    <submittedName>
        <fullName evidence="2">Uncharacterized protein</fullName>
    </submittedName>
</protein>
<evidence type="ECO:0000313" key="2">
    <source>
        <dbReference type="EMBL" id="AHN83166.1"/>
    </source>
</evidence>
<organism evidence="2 3">
    <name type="scientific">Enterococcus phage VD13</name>
    <dbReference type="NCBI Taxonomy" id="1458851"/>
    <lineage>
        <taxon>Viruses</taxon>
        <taxon>Duplodnaviria</taxon>
        <taxon>Heunggongvirae</taxon>
        <taxon>Uroviricota</taxon>
        <taxon>Caudoviricetes</taxon>
        <taxon>Saphexavirus</taxon>
        <taxon>Saphexavirus VD13</taxon>
    </lineage>
</organism>